<dbReference type="EC" id="1.1.1.23" evidence="19"/>
<keyword evidence="17" id="KW-0511">Multifunctional enzyme</keyword>
<keyword evidence="9" id="KW-0479">Metal-binding</keyword>
<dbReference type="InterPro" id="IPR001692">
    <property type="entry name" value="Histidinol_DH_CS"/>
</dbReference>
<dbReference type="InterPro" id="IPR016161">
    <property type="entry name" value="Ald_DH/histidinol_DH"/>
</dbReference>
<dbReference type="PANTHER" id="PTHR21256">
    <property type="entry name" value="HISTIDINOL DEHYDROGENASE HDH"/>
    <property type="match status" value="1"/>
</dbReference>
<evidence type="ECO:0000256" key="17">
    <source>
        <dbReference type="ARBA" id="ARBA00023268"/>
    </source>
</evidence>
<keyword evidence="14 19" id="KW-0560">Oxidoreductase</keyword>
<feature type="compositionally biased region" description="Pro residues" evidence="20">
    <location>
        <begin position="412"/>
        <end position="424"/>
    </location>
</feature>
<keyword evidence="12" id="KW-0862">Zinc</keyword>
<keyword evidence="10 19" id="KW-0547">Nucleotide-binding</keyword>
<evidence type="ECO:0000256" key="4">
    <source>
        <dbReference type="ARBA" id="ARBA00004940"/>
    </source>
</evidence>
<evidence type="ECO:0000313" key="22">
    <source>
        <dbReference type="EMBL" id="TFK91499.1"/>
    </source>
</evidence>
<evidence type="ECO:0000256" key="2">
    <source>
        <dbReference type="ARBA" id="ARBA00001460"/>
    </source>
</evidence>
<dbReference type="SUPFAM" id="SSF53720">
    <property type="entry name" value="ALDH-like"/>
    <property type="match status" value="1"/>
</dbReference>
<keyword evidence="11 19" id="KW-0378">Hydrolase</keyword>
<evidence type="ECO:0000259" key="21">
    <source>
        <dbReference type="Pfam" id="PF01502"/>
    </source>
</evidence>
<dbReference type="Gene3D" id="1.10.287.1080">
    <property type="entry name" value="MazG-like"/>
    <property type="match status" value="1"/>
</dbReference>
<dbReference type="GO" id="GO:0005524">
    <property type="term" value="F:ATP binding"/>
    <property type="evidence" value="ECO:0007669"/>
    <property type="project" value="UniProtKB-UniRule"/>
</dbReference>
<keyword evidence="13 19" id="KW-0067">ATP-binding</keyword>
<dbReference type="SUPFAM" id="SSF141734">
    <property type="entry name" value="HisI-like"/>
    <property type="match status" value="1"/>
</dbReference>
<evidence type="ECO:0000256" key="5">
    <source>
        <dbReference type="ARBA" id="ARBA00005169"/>
    </source>
</evidence>
<keyword evidence="8 19" id="KW-0028">Amino-acid biosynthesis</keyword>
<comment type="similarity">
    <text evidence="7 19">In the C-terminal section; belongs to the histidinol dehydrogenase family.</text>
</comment>
<comment type="pathway">
    <text evidence="5">Amino-acid biosynthesis; L-histidine biosynthesis; L-histidine from 5-phospho-alpha-D-ribose 1-diphosphate: step 3/9.</text>
</comment>
<protein>
    <recommendedName>
        <fullName evidence="19">Histidine biosynthesis trifunctional protein</fullName>
    </recommendedName>
    <domain>
        <recommendedName>
            <fullName evidence="19">Phosphoribosyl-AMP cyclohydrolase</fullName>
            <ecNumber evidence="19">3.5.4.19</ecNumber>
        </recommendedName>
    </domain>
    <domain>
        <recommendedName>
            <fullName evidence="19">Phosphoribosyl-ATP pyrophosphohydrolase</fullName>
            <ecNumber evidence="19">3.6.1.31</ecNumber>
        </recommendedName>
    </domain>
    <domain>
        <recommendedName>
            <fullName evidence="19">Histidinol dehydrogenase</fullName>
            <shortName evidence="19">HDH</shortName>
            <ecNumber evidence="19">1.1.1.23</ecNumber>
        </recommendedName>
    </domain>
</protein>
<dbReference type="GO" id="GO:0004399">
    <property type="term" value="F:histidinol dehydrogenase activity"/>
    <property type="evidence" value="ECO:0007669"/>
    <property type="project" value="UniProtKB-UniRule"/>
</dbReference>
<evidence type="ECO:0000256" key="7">
    <source>
        <dbReference type="ARBA" id="ARBA00008260"/>
    </source>
</evidence>
<dbReference type="GO" id="GO:0000105">
    <property type="term" value="P:L-histidine biosynthetic process"/>
    <property type="evidence" value="ECO:0007669"/>
    <property type="project" value="UniProtKB-UniRule"/>
</dbReference>
<dbReference type="Pfam" id="PF01503">
    <property type="entry name" value="PRA-PH"/>
    <property type="match status" value="1"/>
</dbReference>
<dbReference type="UniPathway" id="UPA00031">
    <property type="reaction ID" value="UER00007"/>
</dbReference>
<sequence>MSVFLPLVDTDLGDDALLSALARVGPLVLSSSQSSAALPQNATRYIFVDTDSSLSTDEVISLLDQGAEKVILPLALAKEVIGVVAPERILLLLDVANVSAVSDRIRSGVSGVLIKTPSIDVDFIGSFSRFFAGSSVHVLPAAVPEPPSRSTIRALQGANTALVIPTSLLTLSPTDSKQINVADAFLAHISSDRPDGLFPTVVSSFPDGGRTLGLVYSSYDSVRESMVTGKGVYQSRKHGLWRKGETSGATQDVVRICLDCDADALEFSVVQNGAGFCHLERASCFGTGQFTGLAALERTLQSRLVSAPEGSYTRRLFEDPELLRSKIMEEADELCRAETTEEVAFEAADLLYFALTRCVAAGVSISDVERSLDRKAKKVTRRAGNAKPQWSQKVSSTGEPSTAQSATNTHPPEAPKPAAAPEPVPASNADAPISMRSYDLSKTSASERAQLLRRPVLKSDEMIAKVKPIVDEVRQRGDAALLEFTAKFDKAQLSSAIIRPPYETTELPDDVRQAIDVAYANIYKFHAAQVAQDELKVETMPGVVCSRFARPIARVGLYVPGGTAILPSTALMLGIPAQVAGCKEVVLATPPRPDGSISPEVMYVAQLVGASAILKAGGAQAVAALAYGTETVPKVDKIFGPGNQWVTAAKMLVQNDTDALVAIDMPAGPSEVLVIADQTCNPAFVAADLLSQAEHGVDSQVVLVTVNLSDARIAEIEAEVDKQARALSRVDILRQSIPKSIIVKTHSVQEALAFSNDYAPEHLILHLENAPAAVAAVENAGSVFVGPYSPESCGDYASGTNHTLPTNGYARQFSGVNTLSFQKHITSQEVTADGLKGLGPVVATLADCEGLGAHANAVRIRLQALALA</sequence>
<comment type="pathway">
    <text evidence="4">Amino-acid biosynthesis; L-histidine biosynthesis; L-histidine from 5-phospho-alpha-D-ribose 1-diphosphate: step 9/9.</text>
</comment>
<evidence type="ECO:0000256" key="9">
    <source>
        <dbReference type="ARBA" id="ARBA00022723"/>
    </source>
</evidence>
<dbReference type="FunFam" id="3.40.50.1980:FF:000001">
    <property type="entry name" value="Histidinol dehydrogenase"/>
    <property type="match status" value="1"/>
</dbReference>
<proteinExistence type="inferred from homology"/>
<evidence type="ECO:0000256" key="10">
    <source>
        <dbReference type="ARBA" id="ARBA00022741"/>
    </source>
</evidence>
<feature type="domain" description="Phosphoribosyl-AMP cyclohydrolase" evidence="21">
    <location>
        <begin position="214"/>
        <end position="285"/>
    </location>
</feature>
<keyword evidence="15 19" id="KW-0520">NAD</keyword>
<evidence type="ECO:0000256" key="14">
    <source>
        <dbReference type="ARBA" id="ARBA00023002"/>
    </source>
</evidence>
<evidence type="ECO:0000256" key="15">
    <source>
        <dbReference type="ARBA" id="ARBA00023027"/>
    </source>
</evidence>
<evidence type="ECO:0000256" key="18">
    <source>
        <dbReference type="ARBA" id="ARBA00049489"/>
    </source>
</evidence>
<comment type="catalytic activity">
    <reaction evidence="2 19">
        <text>1-(5-phospho-beta-D-ribosyl)-ATP + H2O = 1-(5-phospho-beta-D-ribosyl)-5'-AMP + diphosphate + H(+)</text>
        <dbReference type="Rhea" id="RHEA:22828"/>
        <dbReference type="ChEBI" id="CHEBI:15377"/>
        <dbReference type="ChEBI" id="CHEBI:15378"/>
        <dbReference type="ChEBI" id="CHEBI:33019"/>
        <dbReference type="ChEBI" id="CHEBI:59457"/>
        <dbReference type="ChEBI" id="CHEBI:73183"/>
        <dbReference type="EC" id="3.6.1.31"/>
    </reaction>
</comment>
<dbReference type="InterPro" id="IPR002496">
    <property type="entry name" value="PRib_AMP_CycHydrolase_dom"/>
</dbReference>
<comment type="pathway">
    <text evidence="6">Amino-acid biosynthesis; L-histidine biosynthesis; L-histidine from 5-phospho-alpha-D-ribose 1-diphosphate: step 2/9.</text>
</comment>
<dbReference type="Pfam" id="PF00815">
    <property type="entry name" value="Histidinol_dh"/>
    <property type="match status" value="1"/>
</dbReference>
<dbReference type="FunFam" id="1.20.5.1300:FF:000002">
    <property type="entry name" value="Histidinol dehydrogenase, chloroplastic"/>
    <property type="match status" value="1"/>
</dbReference>
<dbReference type="Proteomes" id="UP000308197">
    <property type="component" value="Unassembled WGS sequence"/>
</dbReference>
<evidence type="ECO:0000256" key="19">
    <source>
        <dbReference type="PIRNR" id="PIRNR001257"/>
    </source>
</evidence>
<evidence type="ECO:0000256" key="6">
    <source>
        <dbReference type="ARBA" id="ARBA00005204"/>
    </source>
</evidence>
<dbReference type="NCBIfam" id="TIGR00069">
    <property type="entry name" value="hisD"/>
    <property type="match status" value="1"/>
</dbReference>
<dbReference type="EC" id="3.6.1.31" evidence="19"/>
<evidence type="ECO:0000256" key="1">
    <source>
        <dbReference type="ARBA" id="ARBA00000024"/>
    </source>
</evidence>
<dbReference type="GO" id="GO:0046872">
    <property type="term" value="F:metal ion binding"/>
    <property type="evidence" value="ECO:0007669"/>
    <property type="project" value="UniProtKB-KW"/>
</dbReference>
<dbReference type="InterPro" id="IPR012131">
    <property type="entry name" value="Hstdl_DH"/>
</dbReference>
<evidence type="ECO:0000256" key="8">
    <source>
        <dbReference type="ARBA" id="ARBA00022605"/>
    </source>
</evidence>
<reference evidence="22 23" key="1">
    <citation type="journal article" date="2019" name="Nat. Ecol. Evol.">
        <title>Megaphylogeny resolves global patterns of mushroom evolution.</title>
        <authorList>
            <person name="Varga T."/>
            <person name="Krizsan K."/>
            <person name="Foldi C."/>
            <person name="Dima B."/>
            <person name="Sanchez-Garcia M."/>
            <person name="Sanchez-Ramirez S."/>
            <person name="Szollosi G.J."/>
            <person name="Szarkandi J.G."/>
            <person name="Papp V."/>
            <person name="Albert L."/>
            <person name="Andreopoulos W."/>
            <person name="Angelini C."/>
            <person name="Antonin V."/>
            <person name="Barry K.W."/>
            <person name="Bougher N.L."/>
            <person name="Buchanan P."/>
            <person name="Buyck B."/>
            <person name="Bense V."/>
            <person name="Catcheside P."/>
            <person name="Chovatia M."/>
            <person name="Cooper J."/>
            <person name="Damon W."/>
            <person name="Desjardin D."/>
            <person name="Finy P."/>
            <person name="Geml J."/>
            <person name="Haridas S."/>
            <person name="Hughes K."/>
            <person name="Justo A."/>
            <person name="Karasinski D."/>
            <person name="Kautmanova I."/>
            <person name="Kiss B."/>
            <person name="Kocsube S."/>
            <person name="Kotiranta H."/>
            <person name="LaButti K.M."/>
            <person name="Lechner B.E."/>
            <person name="Liimatainen K."/>
            <person name="Lipzen A."/>
            <person name="Lukacs Z."/>
            <person name="Mihaltcheva S."/>
            <person name="Morgado L.N."/>
            <person name="Niskanen T."/>
            <person name="Noordeloos M.E."/>
            <person name="Ohm R.A."/>
            <person name="Ortiz-Santana B."/>
            <person name="Ovrebo C."/>
            <person name="Racz N."/>
            <person name="Riley R."/>
            <person name="Savchenko A."/>
            <person name="Shiryaev A."/>
            <person name="Soop K."/>
            <person name="Spirin V."/>
            <person name="Szebenyi C."/>
            <person name="Tomsovsky M."/>
            <person name="Tulloss R.E."/>
            <person name="Uehling J."/>
            <person name="Grigoriev I.V."/>
            <person name="Vagvolgyi C."/>
            <person name="Papp T."/>
            <person name="Martin F.M."/>
            <person name="Miettinen O."/>
            <person name="Hibbett D.S."/>
            <person name="Nagy L.G."/>
        </authorList>
    </citation>
    <scope>NUCLEOTIDE SEQUENCE [LARGE SCALE GENOMIC DNA]</scope>
    <source>
        <strain evidence="22 23">HHB13444</strain>
    </source>
</reference>
<evidence type="ECO:0000313" key="23">
    <source>
        <dbReference type="Proteomes" id="UP000308197"/>
    </source>
</evidence>
<dbReference type="GO" id="GO:0051287">
    <property type="term" value="F:NAD binding"/>
    <property type="evidence" value="ECO:0007669"/>
    <property type="project" value="UniProtKB-UniRule"/>
</dbReference>
<dbReference type="GO" id="GO:0004635">
    <property type="term" value="F:phosphoribosyl-AMP cyclohydrolase activity"/>
    <property type="evidence" value="ECO:0007669"/>
    <property type="project" value="UniProtKB-UniRule"/>
</dbReference>
<feature type="compositionally biased region" description="Polar residues" evidence="20">
    <location>
        <begin position="388"/>
        <end position="410"/>
    </location>
</feature>
<dbReference type="InterPro" id="IPR038019">
    <property type="entry name" value="PRib_AMP_CycHydrolase_sf"/>
</dbReference>
<dbReference type="EC" id="3.5.4.19" evidence="19"/>
<evidence type="ECO:0000256" key="11">
    <source>
        <dbReference type="ARBA" id="ARBA00022801"/>
    </source>
</evidence>
<dbReference type="GO" id="GO:0004636">
    <property type="term" value="F:phosphoribosyl-ATP diphosphatase activity"/>
    <property type="evidence" value="ECO:0007669"/>
    <property type="project" value="UniProtKB-UniRule"/>
</dbReference>
<dbReference type="NCBIfam" id="TIGR03188">
    <property type="entry name" value="histidine_hisI"/>
    <property type="match status" value="1"/>
</dbReference>
<accession>A0A5C3PSB6</accession>
<dbReference type="PANTHER" id="PTHR21256:SF2">
    <property type="entry name" value="HISTIDINE BIOSYNTHESIS TRIFUNCTIONAL PROTEIN"/>
    <property type="match status" value="1"/>
</dbReference>
<dbReference type="FunFam" id="3.40.50.1980:FF:000050">
    <property type="entry name" value="Histidine biosynthesis trifunctional protein"/>
    <property type="match status" value="1"/>
</dbReference>
<dbReference type="AlphaFoldDB" id="A0A5C3PSB6"/>
<dbReference type="PIRSF" id="PIRSF001257">
    <property type="entry name" value="His_trifunctional"/>
    <property type="match status" value="1"/>
</dbReference>
<evidence type="ECO:0000256" key="12">
    <source>
        <dbReference type="ARBA" id="ARBA00022833"/>
    </source>
</evidence>
<keyword evidence="16 19" id="KW-0368">Histidine biosynthesis</keyword>
<dbReference type="InterPro" id="IPR008179">
    <property type="entry name" value="HisE"/>
</dbReference>
<comment type="catalytic activity">
    <reaction evidence="1 19">
        <text>1-(5-phospho-beta-D-ribosyl)-5'-AMP + H2O = 1-(5-phospho-beta-D-ribosyl)-5-[(5-phospho-beta-D-ribosylamino)methylideneamino]imidazole-4-carboxamide</text>
        <dbReference type="Rhea" id="RHEA:20049"/>
        <dbReference type="ChEBI" id="CHEBI:15377"/>
        <dbReference type="ChEBI" id="CHEBI:58435"/>
        <dbReference type="ChEBI" id="CHEBI:59457"/>
        <dbReference type="EC" id="3.5.4.19"/>
    </reaction>
</comment>
<comment type="cofactor">
    <cofactor evidence="3">
        <name>Zn(2+)</name>
        <dbReference type="ChEBI" id="CHEBI:29105"/>
    </cofactor>
</comment>
<dbReference type="InParanoid" id="A0A5C3PSB6"/>
<dbReference type="Gene3D" id="1.20.5.1300">
    <property type="match status" value="1"/>
</dbReference>
<dbReference type="PRINTS" id="PR00083">
    <property type="entry name" value="HOLDHDRGNASE"/>
</dbReference>
<dbReference type="Gene3D" id="3.40.50.1980">
    <property type="entry name" value="Nitrogenase molybdenum iron protein domain"/>
    <property type="match status" value="2"/>
</dbReference>
<dbReference type="FunFam" id="1.10.287.1080:FF:000002">
    <property type="entry name" value="Histidine biosynthesis bifunctional protein HisIE"/>
    <property type="match status" value="1"/>
</dbReference>
<dbReference type="PROSITE" id="PS00611">
    <property type="entry name" value="HISOL_DEHYDROGENASE"/>
    <property type="match status" value="1"/>
</dbReference>
<dbReference type="CDD" id="cd06572">
    <property type="entry name" value="Histidinol_dh"/>
    <property type="match status" value="1"/>
</dbReference>
<organism evidence="22 23">
    <name type="scientific">Polyporus arcularius HHB13444</name>
    <dbReference type="NCBI Taxonomy" id="1314778"/>
    <lineage>
        <taxon>Eukaryota</taxon>
        <taxon>Fungi</taxon>
        <taxon>Dikarya</taxon>
        <taxon>Basidiomycota</taxon>
        <taxon>Agaricomycotina</taxon>
        <taxon>Agaricomycetes</taxon>
        <taxon>Polyporales</taxon>
        <taxon>Polyporaceae</taxon>
        <taxon>Polyporus</taxon>
    </lineage>
</organism>
<dbReference type="InterPro" id="IPR021130">
    <property type="entry name" value="PRib-ATP_PPHydrolase-like"/>
</dbReference>
<name>A0A5C3PSB6_9APHY</name>
<evidence type="ECO:0000256" key="13">
    <source>
        <dbReference type="ARBA" id="ARBA00022840"/>
    </source>
</evidence>
<dbReference type="InterPro" id="IPR016298">
    <property type="entry name" value="Histidine_synth_trifunct"/>
</dbReference>
<dbReference type="CDD" id="cd11546">
    <property type="entry name" value="NTP-PPase_His4"/>
    <property type="match status" value="1"/>
</dbReference>
<dbReference type="Gene3D" id="3.10.20.810">
    <property type="entry name" value="Phosphoribosyl-AMP cyclohydrolase"/>
    <property type="match status" value="1"/>
</dbReference>
<dbReference type="HAMAP" id="MF_01024">
    <property type="entry name" value="HisD"/>
    <property type="match status" value="1"/>
</dbReference>
<comment type="catalytic activity">
    <reaction evidence="18 19">
        <text>L-histidinol + 2 NAD(+) + H2O = L-histidine + 2 NADH + 3 H(+)</text>
        <dbReference type="Rhea" id="RHEA:20641"/>
        <dbReference type="ChEBI" id="CHEBI:15377"/>
        <dbReference type="ChEBI" id="CHEBI:15378"/>
        <dbReference type="ChEBI" id="CHEBI:57540"/>
        <dbReference type="ChEBI" id="CHEBI:57595"/>
        <dbReference type="ChEBI" id="CHEBI:57699"/>
        <dbReference type="ChEBI" id="CHEBI:57945"/>
        <dbReference type="EC" id="1.1.1.23"/>
    </reaction>
</comment>
<keyword evidence="23" id="KW-1185">Reference proteome</keyword>
<evidence type="ECO:0000256" key="16">
    <source>
        <dbReference type="ARBA" id="ARBA00023102"/>
    </source>
</evidence>
<dbReference type="STRING" id="1314778.A0A5C3PSB6"/>
<evidence type="ECO:0000256" key="20">
    <source>
        <dbReference type="SAM" id="MobiDB-lite"/>
    </source>
</evidence>
<dbReference type="EMBL" id="ML211019">
    <property type="protein sequence ID" value="TFK91499.1"/>
    <property type="molecule type" value="Genomic_DNA"/>
</dbReference>
<dbReference type="SUPFAM" id="SSF101386">
    <property type="entry name" value="all-alpha NTP pyrophosphatases"/>
    <property type="match status" value="1"/>
</dbReference>
<gene>
    <name evidence="22" type="ORF">K466DRAFT_596077</name>
</gene>
<dbReference type="Pfam" id="PF01502">
    <property type="entry name" value="PRA-CH"/>
    <property type="match status" value="1"/>
</dbReference>
<feature type="region of interest" description="Disordered" evidence="20">
    <location>
        <begin position="374"/>
        <end position="431"/>
    </location>
</feature>
<dbReference type="GO" id="GO:0005829">
    <property type="term" value="C:cytosol"/>
    <property type="evidence" value="ECO:0007669"/>
    <property type="project" value="TreeGrafter"/>
</dbReference>
<dbReference type="FunFam" id="3.10.20.810:FF:000002">
    <property type="entry name" value="Histidine biosynthesis trifunctional protein"/>
    <property type="match status" value="1"/>
</dbReference>
<evidence type="ECO:0000256" key="3">
    <source>
        <dbReference type="ARBA" id="ARBA00001947"/>
    </source>
</evidence>